<gene>
    <name evidence="1" type="ORF">SDC9_120539</name>
</gene>
<protein>
    <submittedName>
        <fullName evidence="1">Uncharacterized protein</fullName>
    </submittedName>
</protein>
<organism evidence="1">
    <name type="scientific">bioreactor metagenome</name>
    <dbReference type="NCBI Taxonomy" id="1076179"/>
    <lineage>
        <taxon>unclassified sequences</taxon>
        <taxon>metagenomes</taxon>
        <taxon>ecological metagenomes</taxon>
    </lineage>
</organism>
<proteinExistence type="predicted"/>
<sequence length="157" mass="16957">MTSGSPSGLLAVNDIRAQNATALLIFAALANNHVVISNVRICNEALSAIQNPLAVFQFGCTFLTHVVRSAARFGNRQTANFCAGSQCGQIFLLLRLSTVNQYGFAGQMVCHQCDGKTSRITGYFFQTNGTFDMAHAYAAVLFGNKYACNAELTCFRP</sequence>
<evidence type="ECO:0000313" key="1">
    <source>
        <dbReference type="EMBL" id="MPM73557.1"/>
    </source>
</evidence>
<dbReference type="EMBL" id="VSSQ01025438">
    <property type="protein sequence ID" value="MPM73557.1"/>
    <property type="molecule type" value="Genomic_DNA"/>
</dbReference>
<dbReference type="AlphaFoldDB" id="A0A645C857"/>
<name>A0A645C857_9ZZZZ</name>
<comment type="caution">
    <text evidence="1">The sequence shown here is derived from an EMBL/GenBank/DDBJ whole genome shotgun (WGS) entry which is preliminary data.</text>
</comment>
<accession>A0A645C857</accession>
<reference evidence="1" key="1">
    <citation type="submission" date="2019-08" db="EMBL/GenBank/DDBJ databases">
        <authorList>
            <person name="Kucharzyk K."/>
            <person name="Murdoch R.W."/>
            <person name="Higgins S."/>
            <person name="Loffler F."/>
        </authorList>
    </citation>
    <scope>NUCLEOTIDE SEQUENCE</scope>
</reference>